<keyword evidence="4 7" id="KW-0812">Transmembrane</keyword>
<dbReference type="CDD" id="cd06261">
    <property type="entry name" value="TM_PBP2"/>
    <property type="match status" value="1"/>
</dbReference>
<evidence type="ECO:0000256" key="3">
    <source>
        <dbReference type="ARBA" id="ARBA00022475"/>
    </source>
</evidence>
<keyword evidence="6 7" id="KW-0472">Membrane</keyword>
<dbReference type="InterPro" id="IPR035906">
    <property type="entry name" value="MetI-like_sf"/>
</dbReference>
<feature type="transmembrane region" description="Helical" evidence="7">
    <location>
        <begin position="197"/>
        <end position="219"/>
    </location>
</feature>
<dbReference type="Proteomes" id="UP000292564">
    <property type="component" value="Unassembled WGS sequence"/>
</dbReference>
<dbReference type="PANTHER" id="PTHR30614">
    <property type="entry name" value="MEMBRANE COMPONENT OF AMINO ACID ABC TRANSPORTER"/>
    <property type="match status" value="1"/>
</dbReference>
<dbReference type="NCBIfam" id="TIGR01726">
    <property type="entry name" value="HEQRo_perm_3TM"/>
    <property type="match status" value="1"/>
</dbReference>
<dbReference type="OrthoDB" id="4543034at2"/>
<evidence type="ECO:0000313" key="9">
    <source>
        <dbReference type="EMBL" id="RZU49646.1"/>
    </source>
</evidence>
<organism evidence="9 10">
    <name type="scientific">Krasilnikovia cinnamomea</name>
    <dbReference type="NCBI Taxonomy" id="349313"/>
    <lineage>
        <taxon>Bacteria</taxon>
        <taxon>Bacillati</taxon>
        <taxon>Actinomycetota</taxon>
        <taxon>Actinomycetes</taxon>
        <taxon>Micromonosporales</taxon>
        <taxon>Micromonosporaceae</taxon>
        <taxon>Krasilnikovia</taxon>
    </lineage>
</organism>
<feature type="domain" description="ABC transmembrane type-1" evidence="8">
    <location>
        <begin position="71"/>
        <end position="257"/>
    </location>
</feature>
<protein>
    <submittedName>
        <fullName evidence="9">Glutamate transport system permease protein</fullName>
    </submittedName>
</protein>
<dbReference type="SUPFAM" id="SSF161098">
    <property type="entry name" value="MetI-like"/>
    <property type="match status" value="1"/>
</dbReference>
<dbReference type="RefSeq" id="WP_130508684.1">
    <property type="nucleotide sequence ID" value="NZ_SHKY01000001.1"/>
</dbReference>
<dbReference type="PANTHER" id="PTHR30614:SF21">
    <property type="entry name" value="AMINO ACID ABC TRANSPORTER PERMEASE"/>
    <property type="match status" value="1"/>
</dbReference>
<dbReference type="InterPro" id="IPR043429">
    <property type="entry name" value="ArtM/GltK/GlnP/TcyL/YhdX-like"/>
</dbReference>
<comment type="caution">
    <text evidence="9">The sequence shown here is derived from an EMBL/GenBank/DDBJ whole genome shotgun (WGS) entry which is preliminary data.</text>
</comment>
<evidence type="ECO:0000256" key="2">
    <source>
        <dbReference type="ARBA" id="ARBA00022448"/>
    </source>
</evidence>
<evidence type="ECO:0000256" key="6">
    <source>
        <dbReference type="ARBA" id="ARBA00023136"/>
    </source>
</evidence>
<dbReference type="Pfam" id="PF00528">
    <property type="entry name" value="BPD_transp_1"/>
    <property type="match status" value="1"/>
</dbReference>
<evidence type="ECO:0000256" key="7">
    <source>
        <dbReference type="RuleBase" id="RU363032"/>
    </source>
</evidence>
<dbReference type="GO" id="GO:0006865">
    <property type="term" value="P:amino acid transport"/>
    <property type="evidence" value="ECO:0007669"/>
    <property type="project" value="TreeGrafter"/>
</dbReference>
<dbReference type="Gene3D" id="1.10.3720.10">
    <property type="entry name" value="MetI-like"/>
    <property type="match status" value="1"/>
</dbReference>
<keyword evidence="3" id="KW-1003">Cell membrane</keyword>
<evidence type="ECO:0000256" key="1">
    <source>
        <dbReference type="ARBA" id="ARBA00004651"/>
    </source>
</evidence>
<dbReference type="EMBL" id="SHKY01000001">
    <property type="protein sequence ID" value="RZU49646.1"/>
    <property type="molecule type" value="Genomic_DNA"/>
</dbReference>
<dbReference type="InterPro" id="IPR000515">
    <property type="entry name" value="MetI-like"/>
</dbReference>
<feature type="transmembrane region" description="Helical" evidence="7">
    <location>
        <begin position="77"/>
        <end position="95"/>
    </location>
</feature>
<feature type="transmembrane region" description="Helical" evidence="7">
    <location>
        <begin position="140"/>
        <end position="160"/>
    </location>
</feature>
<dbReference type="PROSITE" id="PS50928">
    <property type="entry name" value="ABC_TM1"/>
    <property type="match status" value="1"/>
</dbReference>
<dbReference type="GO" id="GO:0043190">
    <property type="term" value="C:ATP-binding cassette (ABC) transporter complex"/>
    <property type="evidence" value="ECO:0007669"/>
    <property type="project" value="InterPro"/>
</dbReference>
<feature type="transmembrane region" description="Helical" evidence="7">
    <location>
        <begin position="107"/>
        <end position="128"/>
    </location>
</feature>
<gene>
    <name evidence="9" type="ORF">EV385_1399</name>
</gene>
<comment type="subcellular location">
    <subcellularLocation>
        <location evidence="1 7">Cell membrane</location>
        <topology evidence="1 7">Multi-pass membrane protein</topology>
    </subcellularLocation>
</comment>
<evidence type="ECO:0000256" key="5">
    <source>
        <dbReference type="ARBA" id="ARBA00022989"/>
    </source>
</evidence>
<proteinExistence type="inferred from homology"/>
<keyword evidence="10" id="KW-1185">Reference proteome</keyword>
<feature type="transmembrane region" description="Helical" evidence="7">
    <location>
        <begin position="239"/>
        <end position="264"/>
    </location>
</feature>
<dbReference type="InterPro" id="IPR010065">
    <property type="entry name" value="AA_ABC_transptr_permease_3TM"/>
</dbReference>
<dbReference type="GO" id="GO:0022857">
    <property type="term" value="F:transmembrane transporter activity"/>
    <property type="evidence" value="ECO:0007669"/>
    <property type="project" value="InterPro"/>
</dbReference>
<sequence>MSTNTDTVLYDHPGPRARARNRILTVVFGVALLALLYWVYARFDAKGQWAAPLWKPFTYASTWTDYIIPGLEGTLKAAAVAMVLSLVFGLVFSIGRLSDHRWVSIPAGAVVEFFRAVPLLLLMFFIFYGVPFLTQTPMPVFWAVVAGLTLYNGSVLAEAFRAGIRAVPLGQSEAGYAIGLRKSHVMQAILLPQAARAMLPVIVSQLVVLVKDTALGYIIAYPELLQLGVNNLSANYGNVVQAAIVVAIIFILVNTVLTWLAGWLERRTRRAGRTPRVIGEAVAASGRAASGVGEAQG</sequence>
<feature type="transmembrane region" description="Helical" evidence="7">
    <location>
        <begin position="23"/>
        <end position="40"/>
    </location>
</feature>
<evidence type="ECO:0000313" key="10">
    <source>
        <dbReference type="Proteomes" id="UP000292564"/>
    </source>
</evidence>
<evidence type="ECO:0000259" key="8">
    <source>
        <dbReference type="PROSITE" id="PS50928"/>
    </source>
</evidence>
<evidence type="ECO:0000256" key="4">
    <source>
        <dbReference type="ARBA" id="ARBA00022692"/>
    </source>
</evidence>
<comment type="similarity">
    <text evidence="7">Belongs to the binding-protein-dependent transport system permease family.</text>
</comment>
<keyword evidence="2 7" id="KW-0813">Transport</keyword>
<reference evidence="9 10" key="1">
    <citation type="submission" date="2019-02" db="EMBL/GenBank/DDBJ databases">
        <title>Sequencing the genomes of 1000 actinobacteria strains.</title>
        <authorList>
            <person name="Klenk H.-P."/>
        </authorList>
    </citation>
    <scope>NUCLEOTIDE SEQUENCE [LARGE SCALE GENOMIC DNA]</scope>
    <source>
        <strain evidence="9 10">DSM 45162</strain>
    </source>
</reference>
<keyword evidence="5 7" id="KW-1133">Transmembrane helix</keyword>
<name>A0A4V6MG32_9ACTN</name>
<accession>A0A4V6MG32</accession>
<dbReference type="AlphaFoldDB" id="A0A4V6MG32"/>